<name>A0A7G7W935_9BACT</name>
<gene>
    <name evidence="1" type="ORF">H4317_03435</name>
</gene>
<reference evidence="1 2" key="1">
    <citation type="submission" date="2020-08" db="EMBL/GenBank/DDBJ databases">
        <title>Hymenobacter sp. S2-20-2 genome sequencing.</title>
        <authorList>
            <person name="Jin L."/>
        </authorList>
    </citation>
    <scope>NUCLEOTIDE SEQUENCE [LARGE SCALE GENOMIC DNA]</scope>
    <source>
        <strain evidence="1 2">S2-20-2</strain>
    </source>
</reference>
<dbReference type="RefSeq" id="WP_185888778.1">
    <property type="nucleotide sequence ID" value="NZ_CP060202.1"/>
</dbReference>
<sequence>MKEQRFYFDDEAEGLAIQTSHPDFTAVVKEEFYFDCVDDFSPFGNDDGADALLSLTEWYQETKGRDKIINWLFQTIDEYGFAYQSKWASGLTGAEEIRKLEEEDPSFIGCMDRTIIGVGFGQCKITGSINAELKQLVKTAIVRQKMIHEKDLAEGEQTQGDVGDDFGNDEKLLQEYLDRLAIMEGDLAAFKEA</sequence>
<evidence type="ECO:0000313" key="1">
    <source>
        <dbReference type="EMBL" id="QNH62878.1"/>
    </source>
</evidence>
<dbReference type="KEGG" id="hsk:H4317_03435"/>
<dbReference type="AlphaFoldDB" id="A0A7G7W935"/>
<dbReference type="EMBL" id="CP060202">
    <property type="protein sequence ID" value="QNH62878.1"/>
    <property type="molecule type" value="Genomic_DNA"/>
</dbReference>
<accession>A0A7G7W935</accession>
<evidence type="ECO:0008006" key="3">
    <source>
        <dbReference type="Google" id="ProtNLM"/>
    </source>
</evidence>
<evidence type="ECO:0000313" key="2">
    <source>
        <dbReference type="Proteomes" id="UP000515489"/>
    </source>
</evidence>
<keyword evidence="2" id="KW-1185">Reference proteome</keyword>
<dbReference type="Proteomes" id="UP000515489">
    <property type="component" value="Chromosome"/>
</dbReference>
<organism evidence="1 2">
    <name type="scientific">Hymenobacter sediminicola</name>
    <dbReference type="NCBI Taxonomy" id="2761579"/>
    <lineage>
        <taxon>Bacteria</taxon>
        <taxon>Pseudomonadati</taxon>
        <taxon>Bacteroidota</taxon>
        <taxon>Cytophagia</taxon>
        <taxon>Cytophagales</taxon>
        <taxon>Hymenobacteraceae</taxon>
        <taxon>Hymenobacter</taxon>
    </lineage>
</organism>
<protein>
    <recommendedName>
        <fullName evidence="3">MolR family transcriptional regulator</fullName>
    </recommendedName>
</protein>
<proteinExistence type="predicted"/>